<feature type="domain" description="Sin" evidence="1">
    <location>
        <begin position="9"/>
        <end position="47"/>
    </location>
</feature>
<accession>A0ABW0I1R7</accession>
<keyword evidence="3" id="KW-1185">Reference proteome</keyword>
<evidence type="ECO:0000313" key="3">
    <source>
        <dbReference type="Proteomes" id="UP001596113"/>
    </source>
</evidence>
<dbReference type="PROSITE" id="PS51500">
    <property type="entry name" value="SIN"/>
    <property type="match status" value="1"/>
</dbReference>
<dbReference type="SUPFAM" id="SSF47406">
    <property type="entry name" value="SinR repressor dimerisation domain-like"/>
    <property type="match status" value="1"/>
</dbReference>
<gene>
    <name evidence="2" type="ORF">ACFPOF_29110</name>
</gene>
<dbReference type="Proteomes" id="UP001596113">
    <property type="component" value="Unassembled WGS sequence"/>
</dbReference>
<proteinExistence type="predicted"/>
<comment type="caution">
    <text evidence="2">The sequence shown here is derived from an EMBL/GenBank/DDBJ whole genome shotgun (WGS) entry which is preliminary data.</text>
</comment>
<dbReference type="InterPro" id="IPR036281">
    <property type="entry name" value="SinR/SinI_dimer_dom_sf"/>
</dbReference>
<sequence>MEVLKGTAKSSKTDHTLLDAEWAKLILEARSMGMTIEDIRLSLAMLQTTELVKWQTAAGSAVG</sequence>
<protein>
    <submittedName>
        <fullName evidence="2">Anti-repressor SinI family protein</fullName>
    </submittedName>
</protein>
<reference evidence="3" key="1">
    <citation type="journal article" date="2019" name="Int. J. Syst. Evol. Microbiol.">
        <title>The Global Catalogue of Microorganisms (GCM) 10K type strain sequencing project: providing services to taxonomists for standard genome sequencing and annotation.</title>
        <authorList>
            <consortium name="The Broad Institute Genomics Platform"/>
            <consortium name="The Broad Institute Genome Sequencing Center for Infectious Disease"/>
            <person name="Wu L."/>
            <person name="Ma J."/>
        </authorList>
    </citation>
    <scope>NUCLEOTIDE SEQUENCE [LARGE SCALE GENOMIC DNA]</scope>
    <source>
        <strain evidence="3">CGMCC 1.18575</strain>
    </source>
</reference>
<evidence type="ECO:0000259" key="1">
    <source>
        <dbReference type="PROSITE" id="PS51500"/>
    </source>
</evidence>
<organism evidence="2 3">
    <name type="scientific">Cohnella soli</name>
    <dbReference type="NCBI Taxonomy" id="425005"/>
    <lineage>
        <taxon>Bacteria</taxon>
        <taxon>Bacillati</taxon>
        <taxon>Bacillota</taxon>
        <taxon>Bacilli</taxon>
        <taxon>Bacillales</taxon>
        <taxon>Paenibacillaceae</taxon>
        <taxon>Cohnella</taxon>
    </lineage>
</organism>
<evidence type="ECO:0000313" key="2">
    <source>
        <dbReference type="EMBL" id="MFC5406804.1"/>
    </source>
</evidence>
<dbReference type="Pfam" id="PF08671">
    <property type="entry name" value="SinI"/>
    <property type="match status" value="1"/>
</dbReference>
<dbReference type="RefSeq" id="WP_378138905.1">
    <property type="nucleotide sequence ID" value="NZ_JBHSMI010000062.1"/>
</dbReference>
<name>A0ABW0I1R7_9BACL</name>
<dbReference type="InterPro" id="IPR010981">
    <property type="entry name" value="SinR/SinI_dimer_dom"/>
</dbReference>
<dbReference type="EMBL" id="JBHSMI010000062">
    <property type="protein sequence ID" value="MFC5406804.1"/>
    <property type="molecule type" value="Genomic_DNA"/>
</dbReference>